<dbReference type="PANTHER" id="PTHR30137:SF8">
    <property type="entry name" value="BLR5498 PROTEIN"/>
    <property type="match status" value="1"/>
</dbReference>
<evidence type="ECO:0000256" key="1">
    <source>
        <dbReference type="ARBA" id="ARBA00023002"/>
    </source>
</evidence>
<dbReference type="Gene3D" id="3.20.20.30">
    <property type="entry name" value="Luciferase-like domain"/>
    <property type="match status" value="1"/>
</dbReference>
<organism evidence="4 5">
    <name type="scientific">Candidatus Entotheonella gemina</name>
    <dbReference type="NCBI Taxonomy" id="1429439"/>
    <lineage>
        <taxon>Bacteria</taxon>
        <taxon>Pseudomonadati</taxon>
        <taxon>Nitrospinota/Tectimicrobiota group</taxon>
        <taxon>Candidatus Tectimicrobiota</taxon>
        <taxon>Candidatus Entotheonellia</taxon>
        <taxon>Candidatus Entotheonellales</taxon>
        <taxon>Candidatus Entotheonellaceae</taxon>
        <taxon>Candidatus Entotheonella</taxon>
    </lineage>
</organism>
<dbReference type="GO" id="GO:0016705">
    <property type="term" value="F:oxidoreductase activity, acting on paired donors, with incorporation or reduction of molecular oxygen"/>
    <property type="evidence" value="ECO:0007669"/>
    <property type="project" value="InterPro"/>
</dbReference>
<keyword evidence="1" id="KW-0560">Oxidoreductase</keyword>
<evidence type="ECO:0000256" key="2">
    <source>
        <dbReference type="ARBA" id="ARBA00023033"/>
    </source>
</evidence>
<dbReference type="Proteomes" id="UP000019140">
    <property type="component" value="Unassembled WGS sequence"/>
</dbReference>
<keyword evidence="2" id="KW-0503">Monooxygenase</keyword>
<evidence type="ECO:0000259" key="3">
    <source>
        <dbReference type="Pfam" id="PF00296"/>
    </source>
</evidence>
<dbReference type="SUPFAM" id="SSF51679">
    <property type="entry name" value="Bacterial luciferase-like"/>
    <property type="match status" value="1"/>
</dbReference>
<evidence type="ECO:0000313" key="4">
    <source>
        <dbReference type="EMBL" id="ETX05983.1"/>
    </source>
</evidence>
<accession>W4M731</accession>
<dbReference type="HOGENOM" id="CLU_027853_3_0_7"/>
<comment type="caution">
    <text evidence="4">The sequence shown here is derived from an EMBL/GenBank/DDBJ whole genome shotgun (WGS) entry which is preliminary data.</text>
</comment>
<dbReference type="InterPro" id="IPR011251">
    <property type="entry name" value="Luciferase-like_dom"/>
</dbReference>
<keyword evidence="5" id="KW-1185">Reference proteome</keyword>
<evidence type="ECO:0000313" key="5">
    <source>
        <dbReference type="Proteomes" id="UP000019140"/>
    </source>
</evidence>
<gene>
    <name evidence="4" type="ORF">ETSY2_19795</name>
</gene>
<dbReference type="InterPro" id="IPR036661">
    <property type="entry name" value="Luciferase-like_sf"/>
</dbReference>
<protein>
    <recommendedName>
        <fullName evidence="3">Luciferase-like domain-containing protein</fullName>
    </recommendedName>
</protein>
<dbReference type="Pfam" id="PF00296">
    <property type="entry name" value="Bac_luciferase"/>
    <property type="match status" value="1"/>
</dbReference>
<dbReference type="PANTHER" id="PTHR30137">
    <property type="entry name" value="LUCIFERASE-LIKE MONOOXYGENASE"/>
    <property type="match status" value="1"/>
</dbReference>
<sequence>MITSRAKTEQDAFNDVFAQVDLADAVGLDGVWIAERHFSSSEAGQPSIASSPIVLSTAIAARTQRLRVGTGVYVLPLNHPVRIAEEVATLDYVSQGRFDLGVGRSGFTTAYEGYGYDYGESRERLQECLDVLVKVWTQERFSHQGKYYQFEDVCVTPKPLQQPHPPIYMAATTSESFPIAGRKRRNLVVGVRRTSVGQVKDSVRVYRETWREAGHPGHGDVTLRLPVYVAETQAEAHLVPEASALKYYRRLSESLTRSVGRAGTAADEDRARLARELANITYDDLLRDWVIFGTPEEVTERLQQLIEEIDLSGVILEMNAGGLVPIEHILASLKLFGERVAPQLR</sequence>
<dbReference type="AlphaFoldDB" id="W4M731"/>
<feature type="domain" description="Luciferase-like" evidence="3">
    <location>
        <begin position="7"/>
        <end position="305"/>
    </location>
</feature>
<name>W4M731_9BACT</name>
<proteinExistence type="predicted"/>
<reference evidence="4 5" key="1">
    <citation type="journal article" date="2014" name="Nature">
        <title>An environmental bacterial taxon with a large and distinct metabolic repertoire.</title>
        <authorList>
            <person name="Wilson M.C."/>
            <person name="Mori T."/>
            <person name="Ruckert C."/>
            <person name="Uria A.R."/>
            <person name="Helf M.J."/>
            <person name="Takada K."/>
            <person name="Gernert C."/>
            <person name="Steffens U.A."/>
            <person name="Heycke N."/>
            <person name="Schmitt S."/>
            <person name="Rinke C."/>
            <person name="Helfrich E.J."/>
            <person name="Brachmann A.O."/>
            <person name="Gurgui C."/>
            <person name="Wakimoto T."/>
            <person name="Kracht M."/>
            <person name="Crusemann M."/>
            <person name="Hentschel U."/>
            <person name="Abe I."/>
            <person name="Matsunaga S."/>
            <person name="Kalinowski J."/>
            <person name="Takeyama H."/>
            <person name="Piel J."/>
        </authorList>
    </citation>
    <scope>NUCLEOTIDE SEQUENCE [LARGE SCALE GENOMIC DNA]</scope>
    <source>
        <strain evidence="5">TSY2</strain>
    </source>
</reference>
<dbReference type="InterPro" id="IPR050766">
    <property type="entry name" value="Bact_Lucif_Oxidored"/>
</dbReference>
<dbReference type="GO" id="GO:0005829">
    <property type="term" value="C:cytosol"/>
    <property type="evidence" value="ECO:0007669"/>
    <property type="project" value="TreeGrafter"/>
</dbReference>
<dbReference type="GO" id="GO:0004497">
    <property type="term" value="F:monooxygenase activity"/>
    <property type="evidence" value="ECO:0007669"/>
    <property type="project" value="UniProtKB-KW"/>
</dbReference>
<dbReference type="EMBL" id="AZHX01000812">
    <property type="protein sequence ID" value="ETX05983.1"/>
    <property type="molecule type" value="Genomic_DNA"/>
</dbReference>